<protein>
    <recommendedName>
        <fullName evidence="5">ATP-binding protein</fullName>
    </recommendedName>
</protein>
<dbReference type="InterPro" id="IPR005654">
    <property type="entry name" value="ATPase_AFG1-like"/>
</dbReference>
<dbReference type="GO" id="GO:0005737">
    <property type="term" value="C:cytoplasm"/>
    <property type="evidence" value="ECO:0007669"/>
    <property type="project" value="TreeGrafter"/>
</dbReference>
<dbReference type="GeneID" id="92986277"/>
<evidence type="ECO:0000256" key="1">
    <source>
        <dbReference type="ARBA" id="ARBA00022741"/>
    </source>
</evidence>
<gene>
    <name evidence="3" type="ordered locus">BH16580</name>
</gene>
<dbReference type="PANTHER" id="PTHR12169">
    <property type="entry name" value="ATPASE N2B"/>
    <property type="match status" value="1"/>
</dbReference>
<dbReference type="Pfam" id="PF03969">
    <property type="entry name" value="AFG1_ATPase"/>
    <property type="match status" value="1"/>
</dbReference>
<keyword evidence="1" id="KW-0547">Nucleotide-binding</keyword>
<evidence type="ECO:0000313" key="4">
    <source>
        <dbReference type="Proteomes" id="UP000000421"/>
    </source>
</evidence>
<organism evidence="3 4">
    <name type="scientific">Bartonella henselae (strain ATCC 49882 / DSM 28221 / CCUG 30454 / Houston 1)</name>
    <name type="common">Rochalimaea henselae</name>
    <dbReference type="NCBI Taxonomy" id="283166"/>
    <lineage>
        <taxon>Bacteria</taxon>
        <taxon>Pseudomonadati</taxon>
        <taxon>Pseudomonadota</taxon>
        <taxon>Alphaproteobacteria</taxon>
        <taxon>Hyphomicrobiales</taxon>
        <taxon>Bartonellaceae</taxon>
        <taxon>Bartonella</taxon>
    </lineage>
</organism>
<evidence type="ECO:0000256" key="2">
    <source>
        <dbReference type="ARBA" id="ARBA00022840"/>
    </source>
</evidence>
<dbReference type="GO" id="GO:0016887">
    <property type="term" value="F:ATP hydrolysis activity"/>
    <property type="evidence" value="ECO:0007669"/>
    <property type="project" value="InterPro"/>
</dbReference>
<dbReference type="KEGG" id="bhe:BH16580"/>
<dbReference type="EnsemblBacteria" id="CAF28419">
    <property type="protein sequence ID" value="CAF28419"/>
    <property type="gene ID" value="BH16580"/>
</dbReference>
<dbReference type="PANTHER" id="PTHR12169:SF6">
    <property type="entry name" value="AFG1-LIKE ATPASE"/>
    <property type="match status" value="1"/>
</dbReference>
<keyword evidence="2" id="KW-0067">ATP-binding</keyword>
<evidence type="ECO:0008006" key="5">
    <source>
        <dbReference type="Google" id="ProtNLM"/>
    </source>
</evidence>
<sequence>MILVSTRYQELVSKGEISLDPAQLALTEHFDHLLQNVAEQNISRPWWAFWHFFKRKKQNSVAKQKSAANPFQGLYIYGEVGRGKTMLMDLFFSCLPQKRKKRAHFNDFMADVHERINIYRQASKDGKTGQKTPILAVVEDLAQEAQVLCFDEFSVTDIADAMVLGRLISALFDKGIFFVATSNVAPDNLYYNGLNRELFLPFIQVLKAHVHVINLGAKTDYRLEKSNFQQVYITPLGLEANQRMDQAWMLVLKGQKETSDEFSIKGRVIHIPRSGVGCARFDYQDLCAKPLAAVEYLALGERYHTIFVDNVPVMDDTCRNETKRFILFIDVLYERYIRLFMSAAVKLDDLYKGYAQTSETFEFQRTQSRLFEMQSQDYLKIWAERFCEGEQLISALPLRKL</sequence>
<dbReference type="InterPro" id="IPR027417">
    <property type="entry name" value="P-loop_NTPase"/>
</dbReference>
<dbReference type="eggNOG" id="COG1485">
    <property type="taxonomic scope" value="Bacteria"/>
</dbReference>
<dbReference type="GO" id="GO:0005524">
    <property type="term" value="F:ATP binding"/>
    <property type="evidence" value="ECO:0007669"/>
    <property type="project" value="UniProtKB-KW"/>
</dbReference>
<evidence type="ECO:0000313" key="3">
    <source>
        <dbReference type="EMBL" id="CAF28419.1"/>
    </source>
</evidence>
<dbReference type="PaxDb" id="283166-BH16580"/>
<proteinExistence type="predicted"/>
<dbReference type="OrthoDB" id="9774491at2"/>
<dbReference type="EMBL" id="BX897699">
    <property type="protein sequence ID" value="CAF28419.1"/>
    <property type="molecule type" value="Genomic_DNA"/>
</dbReference>
<dbReference type="Gene3D" id="3.40.50.300">
    <property type="entry name" value="P-loop containing nucleotide triphosphate hydrolases"/>
    <property type="match status" value="1"/>
</dbReference>
<keyword evidence="4" id="KW-1185">Reference proteome</keyword>
<dbReference type="Proteomes" id="UP000000421">
    <property type="component" value="Chromosome"/>
</dbReference>
<accession>A0A0K8J233</accession>
<name>A0A0H3LYB9_BARHE</name>
<dbReference type="RefSeq" id="WP_011181418.1">
    <property type="nucleotide sequence ID" value="NC_005956.1"/>
</dbReference>
<reference evidence="3 4" key="1">
    <citation type="journal article" date="2004" name="Proc. Natl. Acad. Sci. U.S.A.">
        <title>The louse-borne human pathogen Bartonella quintana is a genomic derivative of the zoonotic agent Bartonella henselae.</title>
        <authorList>
            <person name="Alsmark U.C.M."/>
            <person name="Frank A.C."/>
            <person name="Karlberg E.O."/>
            <person name="Legault B.-A."/>
            <person name="Ardell D.H."/>
            <person name="Canbaeck B."/>
            <person name="Eriksson A.-S."/>
            <person name="Naeslund A.K."/>
            <person name="Handley S.A."/>
            <person name="Huvet M."/>
            <person name="La Scola B."/>
            <person name="Holmberg M."/>
            <person name="Andersson S.G.E."/>
        </authorList>
    </citation>
    <scope>NUCLEOTIDE SEQUENCE [LARGE SCALE GENOMIC DNA]</scope>
    <source>
        <strain evidence="4">ATCC 49882 / DSM 28221 / CCUG 30454 / Houston 1</strain>
    </source>
</reference>
<dbReference type="AlphaFoldDB" id="A0A0H3LYB9"/>
<dbReference type="SUPFAM" id="SSF52540">
    <property type="entry name" value="P-loop containing nucleoside triphosphate hydrolases"/>
    <property type="match status" value="1"/>
</dbReference>
<dbReference type="NCBIfam" id="NF040713">
    <property type="entry name" value="ZapE"/>
    <property type="match status" value="1"/>
</dbReference>
<accession>A0A0H3LYB9</accession>